<evidence type="ECO:0000313" key="3">
    <source>
        <dbReference type="Proteomes" id="UP000254282"/>
    </source>
</evidence>
<accession>A0A381FCT6</accession>
<evidence type="ECO:0000313" key="2">
    <source>
        <dbReference type="EMBL" id="SUX44365.1"/>
    </source>
</evidence>
<gene>
    <name evidence="2" type="ORF">NCTC13532_00780</name>
</gene>
<protein>
    <submittedName>
        <fullName evidence="2">Uncharacterized protein</fullName>
    </submittedName>
</protein>
<feature type="chain" id="PRO_5016747655" evidence="1">
    <location>
        <begin position="20"/>
        <end position="189"/>
    </location>
</feature>
<evidence type="ECO:0000256" key="1">
    <source>
        <dbReference type="SAM" id="SignalP"/>
    </source>
</evidence>
<reference evidence="2 3" key="1">
    <citation type="submission" date="2018-06" db="EMBL/GenBank/DDBJ databases">
        <authorList>
            <consortium name="Pathogen Informatics"/>
            <person name="Doyle S."/>
        </authorList>
    </citation>
    <scope>NUCLEOTIDE SEQUENCE [LARGE SCALE GENOMIC DNA]</scope>
    <source>
        <strain evidence="2 3">NCTC13532</strain>
    </source>
</reference>
<organism evidence="2 3">
    <name type="scientific">Chryseobacterium indoltheticum</name>
    <dbReference type="NCBI Taxonomy" id="254"/>
    <lineage>
        <taxon>Bacteria</taxon>
        <taxon>Pseudomonadati</taxon>
        <taxon>Bacteroidota</taxon>
        <taxon>Flavobacteriia</taxon>
        <taxon>Flavobacteriales</taxon>
        <taxon>Weeksellaceae</taxon>
        <taxon>Chryseobacterium group</taxon>
        <taxon>Chryseobacterium</taxon>
    </lineage>
</organism>
<keyword evidence="1" id="KW-0732">Signal</keyword>
<dbReference type="EMBL" id="UFVR01000004">
    <property type="protein sequence ID" value="SUX44365.1"/>
    <property type="molecule type" value="Genomic_DNA"/>
</dbReference>
<proteinExistence type="predicted"/>
<name>A0A381FCT6_9FLAO</name>
<dbReference type="Proteomes" id="UP000254282">
    <property type="component" value="Unassembled WGS sequence"/>
</dbReference>
<dbReference type="RefSeq" id="WP_147293567.1">
    <property type="nucleotide sequence ID" value="NZ_UFVR01000004.1"/>
</dbReference>
<feature type="signal peptide" evidence="1">
    <location>
        <begin position="1"/>
        <end position="19"/>
    </location>
</feature>
<dbReference type="AlphaFoldDB" id="A0A381FCT6"/>
<sequence>MKKLLILCIALASVPFYKAYSISDEMQILNYSRYTLGGHISAHADNCFPALRGEFSDNIYPDGDPLGRNVTYYKKFRNSQNAIVPITQWRVATTANTYVTQSANNPILDNPFGTLARWGGIEVEYWNPNGGPYDNGGFALNYDVRMESPGSPNVCLLYPMNYTDANVTVTSFYLDPTAPDDYVVVIVNT</sequence>